<dbReference type="KEGG" id="kmn:HW532_21065"/>
<protein>
    <submittedName>
        <fullName evidence="1">Type I-E CRISPR-associated protein Cas7/Cse4/CasC</fullName>
    </submittedName>
</protein>
<accession>A0A7S8HDS9</accession>
<dbReference type="RefSeq" id="WP_213162343.1">
    <property type="nucleotide sequence ID" value="NZ_CP058214.1"/>
</dbReference>
<evidence type="ECO:0000313" key="2">
    <source>
        <dbReference type="Proteomes" id="UP000593594"/>
    </source>
</evidence>
<reference evidence="1 2" key="1">
    <citation type="submission" date="2020-06" db="EMBL/GenBank/DDBJ databases">
        <title>Genome sequence of 2 isolates from Red Sea Mangroves.</title>
        <authorList>
            <person name="Sefrji F."/>
            <person name="Michoud G."/>
            <person name="Merlino G."/>
            <person name="Daffonchio D."/>
        </authorList>
    </citation>
    <scope>NUCLEOTIDE SEQUENCE [LARGE SCALE GENOMIC DNA]</scope>
    <source>
        <strain evidence="1 2">R1DC25</strain>
    </source>
</reference>
<dbReference type="AlphaFoldDB" id="A0A7S8HDS9"/>
<dbReference type="InterPro" id="IPR010148">
    <property type="entry name" value="CRISPR-assoc_prot_CT1975"/>
</dbReference>
<keyword evidence="2" id="KW-1185">Reference proteome</keyword>
<dbReference type="EMBL" id="CP058214">
    <property type="protein sequence ID" value="QPC44970.1"/>
    <property type="molecule type" value="Genomic_DNA"/>
</dbReference>
<dbReference type="Proteomes" id="UP000593594">
    <property type="component" value="Chromosome"/>
</dbReference>
<dbReference type="NCBIfam" id="TIGR01869">
    <property type="entry name" value="casC_Cse4"/>
    <property type="match status" value="1"/>
</dbReference>
<gene>
    <name evidence="1" type="primary">cas7e</name>
    <name evidence="1" type="ORF">HW532_21065</name>
</gene>
<proteinExistence type="predicted"/>
<name>A0A7S8HDS9_9HYPH</name>
<dbReference type="Pfam" id="PF09344">
    <property type="entry name" value="Cas_CT1975"/>
    <property type="match status" value="1"/>
</dbReference>
<evidence type="ECO:0000313" key="1">
    <source>
        <dbReference type="EMBL" id="QPC44970.1"/>
    </source>
</evidence>
<sequence length="384" mass="41245">MTTPRFLQIHTLHAYSAALLNRDDTGLAKRLPYGGKMRTRVSSQCLKRHWRWAEGAHDLHAIPGAEKAVRSRDIVSRSVIAPLREAFDGEVLDAIEGEFQKAVYGEKATSSRQPLLLGYPEVAYLRKQAEAIAREYPSDAKAAGEAAAAFAKEARANFKQIREQTALPGGLTAALFGRMVTSDPEANIDAAIHVAHAFTVHEEETESDYFSVVDDLRGEDEDAGAAHIGDAELTSGLFYGYVVVDVPGLVSNLTGAEASAWETAERDMAAQVVEHLVHLIATVSPGAKLGSTAPYAYAQAMLVEAGDRQPRSLAGAYRKACRPLVADALERMRDHLAALDGAYGNGEARCAMSLEPVELPETQIVALPELASWAGNAVLNGKAA</sequence>
<organism evidence="1 2">
    <name type="scientific">Kaustia mangrovi</name>
    <dbReference type="NCBI Taxonomy" id="2593653"/>
    <lineage>
        <taxon>Bacteria</taxon>
        <taxon>Pseudomonadati</taxon>
        <taxon>Pseudomonadota</taxon>
        <taxon>Alphaproteobacteria</taxon>
        <taxon>Hyphomicrobiales</taxon>
        <taxon>Parvibaculaceae</taxon>
        <taxon>Kaustia</taxon>
    </lineage>
</organism>